<dbReference type="InterPro" id="IPR047048">
    <property type="entry name" value="TlyA"/>
</dbReference>
<dbReference type="PANTHER" id="PTHR32319:SF0">
    <property type="entry name" value="BACTERIAL HEMOLYSIN-LIKE PROTEIN"/>
    <property type="match status" value="1"/>
</dbReference>
<dbReference type="InterPro" id="IPR002877">
    <property type="entry name" value="RNA_MeTrfase_FtsJ_dom"/>
</dbReference>
<evidence type="ECO:0000313" key="5">
    <source>
        <dbReference type="EMBL" id="MFC4804389.1"/>
    </source>
</evidence>
<evidence type="ECO:0000259" key="4">
    <source>
        <dbReference type="SMART" id="SM00363"/>
    </source>
</evidence>
<dbReference type="RefSeq" id="WP_379787895.1">
    <property type="nucleotide sequence ID" value="NZ_JBHSHL010000014.1"/>
</dbReference>
<feature type="domain" description="RNA-binding S4" evidence="4">
    <location>
        <begin position="3"/>
        <end position="68"/>
    </location>
</feature>
<proteinExistence type="inferred from homology"/>
<dbReference type="CDD" id="cd00165">
    <property type="entry name" value="S4"/>
    <property type="match status" value="1"/>
</dbReference>
<dbReference type="EMBL" id="JBHSHL010000014">
    <property type="protein sequence ID" value="MFC4804389.1"/>
    <property type="molecule type" value="Genomic_DNA"/>
</dbReference>
<dbReference type="InterPro" id="IPR004538">
    <property type="entry name" value="Hemolysin_A/TlyA"/>
</dbReference>
<dbReference type="SMART" id="SM00363">
    <property type="entry name" value="S4"/>
    <property type="match status" value="1"/>
</dbReference>
<protein>
    <submittedName>
        <fullName evidence="5">TlyA family RNA methyltransferase</fullName>
    </submittedName>
</protein>
<dbReference type="Gene3D" id="3.10.290.10">
    <property type="entry name" value="RNA-binding S4 domain"/>
    <property type="match status" value="1"/>
</dbReference>
<name>A0ABV9QNV2_9FIRM</name>
<sequence>MKQRIDVLLVEKDFYPTRERAKKNIMAGRVLVNEQIIDKPGTMVDVNAPIRIKEDAIPYVSRGGLKLEKAMKTFDLSLESKICMDIGSSTGGFTDCMLRSGARKVYCVDVGYGQLDWSLRTDERVVVKERTNIRKLGVEELEDNPDFFSIDVSFISLKLVLPKLRELGRPGFSAVALIKPQFEVGREDVGKNGVVRDPEKHKKAIVMCLAYLKENDLRLRGLTWSPIKGPKGNIEYLMYIEDSVEKDVRISIDEVVDLSHLNTDIQEG</sequence>
<comment type="similarity">
    <text evidence="2">Belongs to the TlyA family.</text>
</comment>
<dbReference type="Pfam" id="PF01479">
    <property type="entry name" value="S4"/>
    <property type="match status" value="1"/>
</dbReference>
<dbReference type="GO" id="GO:0032259">
    <property type="term" value="P:methylation"/>
    <property type="evidence" value="ECO:0007669"/>
    <property type="project" value="UniProtKB-KW"/>
</dbReference>
<evidence type="ECO:0000313" key="6">
    <source>
        <dbReference type="Proteomes" id="UP001595916"/>
    </source>
</evidence>
<gene>
    <name evidence="5" type="ORF">ACFO4R_04770</name>
</gene>
<keyword evidence="6" id="KW-1185">Reference proteome</keyword>
<dbReference type="InterPro" id="IPR029063">
    <property type="entry name" value="SAM-dependent_MTases_sf"/>
</dbReference>
<keyword evidence="5" id="KW-0489">Methyltransferase</keyword>
<reference evidence="6" key="1">
    <citation type="journal article" date="2019" name="Int. J. Syst. Evol. Microbiol.">
        <title>The Global Catalogue of Microorganisms (GCM) 10K type strain sequencing project: providing services to taxonomists for standard genome sequencing and annotation.</title>
        <authorList>
            <consortium name="The Broad Institute Genomics Platform"/>
            <consortium name="The Broad Institute Genome Sequencing Center for Infectious Disease"/>
            <person name="Wu L."/>
            <person name="Ma J."/>
        </authorList>
    </citation>
    <scope>NUCLEOTIDE SEQUENCE [LARGE SCALE GENOMIC DNA]</scope>
    <source>
        <strain evidence="6">CCUG 46385</strain>
    </source>
</reference>
<comment type="caution">
    <text evidence="5">The sequence shown here is derived from an EMBL/GenBank/DDBJ whole genome shotgun (WGS) entry which is preliminary data.</text>
</comment>
<keyword evidence="1 3" id="KW-0694">RNA-binding</keyword>
<dbReference type="PIRSF" id="PIRSF005578">
    <property type="entry name" value="TlyA"/>
    <property type="match status" value="1"/>
</dbReference>
<dbReference type="SUPFAM" id="SSF55174">
    <property type="entry name" value="Alpha-L RNA-binding motif"/>
    <property type="match status" value="1"/>
</dbReference>
<dbReference type="PANTHER" id="PTHR32319">
    <property type="entry name" value="BACTERIAL HEMOLYSIN-LIKE PROTEIN"/>
    <property type="match status" value="1"/>
</dbReference>
<dbReference type="InterPro" id="IPR002942">
    <property type="entry name" value="S4_RNA-bd"/>
</dbReference>
<evidence type="ECO:0000256" key="2">
    <source>
        <dbReference type="ARBA" id="ARBA00029460"/>
    </source>
</evidence>
<dbReference type="Gene3D" id="3.40.50.150">
    <property type="entry name" value="Vaccinia Virus protein VP39"/>
    <property type="match status" value="1"/>
</dbReference>
<dbReference type="SUPFAM" id="SSF53335">
    <property type="entry name" value="S-adenosyl-L-methionine-dependent methyltransferases"/>
    <property type="match status" value="1"/>
</dbReference>
<keyword evidence="5" id="KW-0808">Transferase</keyword>
<dbReference type="Pfam" id="PF01728">
    <property type="entry name" value="FtsJ"/>
    <property type="match status" value="1"/>
</dbReference>
<dbReference type="Proteomes" id="UP001595916">
    <property type="component" value="Unassembled WGS sequence"/>
</dbReference>
<evidence type="ECO:0000256" key="1">
    <source>
        <dbReference type="ARBA" id="ARBA00022884"/>
    </source>
</evidence>
<dbReference type="PROSITE" id="PS50889">
    <property type="entry name" value="S4"/>
    <property type="match status" value="1"/>
</dbReference>
<organism evidence="5 6">
    <name type="scientific">Filifactor villosus</name>
    <dbReference type="NCBI Taxonomy" id="29374"/>
    <lineage>
        <taxon>Bacteria</taxon>
        <taxon>Bacillati</taxon>
        <taxon>Bacillota</taxon>
        <taxon>Clostridia</taxon>
        <taxon>Peptostreptococcales</taxon>
        <taxon>Filifactoraceae</taxon>
        <taxon>Filifactor</taxon>
    </lineage>
</organism>
<dbReference type="GO" id="GO:0008168">
    <property type="term" value="F:methyltransferase activity"/>
    <property type="evidence" value="ECO:0007669"/>
    <property type="project" value="UniProtKB-KW"/>
</dbReference>
<accession>A0ABV9QNV2</accession>
<evidence type="ECO:0000256" key="3">
    <source>
        <dbReference type="PROSITE-ProRule" id="PRU00182"/>
    </source>
</evidence>
<dbReference type="NCBIfam" id="TIGR00478">
    <property type="entry name" value="tly"/>
    <property type="match status" value="1"/>
</dbReference>
<dbReference type="InterPro" id="IPR036986">
    <property type="entry name" value="S4_RNA-bd_sf"/>
</dbReference>